<accession>A0A371FM28</accession>
<evidence type="ECO:0000256" key="5">
    <source>
        <dbReference type="RuleBase" id="RU362057"/>
    </source>
</evidence>
<evidence type="ECO:0000313" key="6">
    <source>
        <dbReference type="EMBL" id="RDX79369.1"/>
    </source>
</evidence>
<protein>
    <recommendedName>
        <fullName evidence="5">Glycosyltransferase</fullName>
        <ecNumber evidence="5">2.4.1.-</ecNumber>
    </recommendedName>
</protein>
<dbReference type="Gene3D" id="3.40.50.2000">
    <property type="entry name" value="Glycogen Phosphorylase B"/>
    <property type="match status" value="2"/>
</dbReference>
<dbReference type="CDD" id="cd03784">
    <property type="entry name" value="GT1_Gtf-like"/>
    <property type="match status" value="1"/>
</dbReference>
<dbReference type="FunFam" id="3.40.50.2000:FF:000047">
    <property type="entry name" value="Glycosyltransferase"/>
    <property type="match status" value="1"/>
</dbReference>
<dbReference type="InterPro" id="IPR035595">
    <property type="entry name" value="UDP_glycos_trans_CS"/>
</dbReference>
<organism evidence="6 7">
    <name type="scientific">Mucuna pruriens</name>
    <name type="common">Velvet bean</name>
    <name type="synonym">Dolichos pruriens</name>
    <dbReference type="NCBI Taxonomy" id="157652"/>
    <lineage>
        <taxon>Eukaryota</taxon>
        <taxon>Viridiplantae</taxon>
        <taxon>Streptophyta</taxon>
        <taxon>Embryophyta</taxon>
        <taxon>Tracheophyta</taxon>
        <taxon>Spermatophyta</taxon>
        <taxon>Magnoliopsida</taxon>
        <taxon>eudicotyledons</taxon>
        <taxon>Gunneridae</taxon>
        <taxon>Pentapetalae</taxon>
        <taxon>rosids</taxon>
        <taxon>fabids</taxon>
        <taxon>Fabales</taxon>
        <taxon>Fabaceae</taxon>
        <taxon>Papilionoideae</taxon>
        <taxon>50 kb inversion clade</taxon>
        <taxon>NPAAA clade</taxon>
        <taxon>indigoferoid/millettioid clade</taxon>
        <taxon>Phaseoleae</taxon>
        <taxon>Mucuna</taxon>
    </lineage>
</organism>
<keyword evidence="3 4" id="KW-0808">Transferase</keyword>
<reference evidence="6" key="1">
    <citation type="submission" date="2018-05" db="EMBL/GenBank/DDBJ databases">
        <title>Draft genome of Mucuna pruriens seed.</title>
        <authorList>
            <person name="Nnadi N.E."/>
            <person name="Vos R."/>
            <person name="Hasami M.H."/>
            <person name="Devisetty U.K."/>
            <person name="Aguiy J.C."/>
        </authorList>
    </citation>
    <scope>NUCLEOTIDE SEQUENCE [LARGE SCALE GENOMIC DNA]</scope>
    <source>
        <strain evidence="6">JCA_2017</strain>
    </source>
</reference>
<dbReference type="PROSITE" id="PS00375">
    <property type="entry name" value="UDPGT"/>
    <property type="match status" value="1"/>
</dbReference>
<proteinExistence type="inferred from homology"/>
<evidence type="ECO:0000313" key="7">
    <source>
        <dbReference type="Proteomes" id="UP000257109"/>
    </source>
</evidence>
<gene>
    <name evidence="6" type="primary">TOGT1</name>
    <name evidence="6" type="ORF">CR513_40213</name>
</gene>
<keyword evidence="2 4" id="KW-0328">Glycosyltransferase</keyword>
<dbReference type="Pfam" id="PF00201">
    <property type="entry name" value="UDPGT"/>
    <property type="match status" value="1"/>
</dbReference>
<dbReference type="Proteomes" id="UP000257109">
    <property type="component" value="Unassembled WGS sequence"/>
</dbReference>
<evidence type="ECO:0000256" key="3">
    <source>
        <dbReference type="ARBA" id="ARBA00022679"/>
    </source>
</evidence>
<evidence type="ECO:0000256" key="2">
    <source>
        <dbReference type="ARBA" id="ARBA00022676"/>
    </source>
</evidence>
<dbReference type="PANTHER" id="PTHR48047:SF45">
    <property type="entry name" value="SCOPOLETIN GLUCOSYLTRANSFERASE-LIKE"/>
    <property type="match status" value="1"/>
</dbReference>
<dbReference type="STRING" id="157652.A0A371FM28"/>
<dbReference type="PANTHER" id="PTHR48047">
    <property type="entry name" value="GLYCOSYLTRANSFERASE"/>
    <property type="match status" value="1"/>
</dbReference>
<sequence>MSNEVGTLHVFFFPFLAHGHMIPTVDMAKLFAEVGVKATIITTPLNAPSITKAIEKAKSIINTIHIQIIELPYAEAGLPSGIENTNSITSTSLFPAFFKACGLLQNPFEQLLLEQHPNCVVADVMFPWVTNSATKFGIPSLLFDGTSFFSICANECLTRYEPYKSVSSDSEPFVIPNLPGEIKMTRMQVSPHVMTDENPRMTKLLEEAKESQLKSYGMVVNSFYELEKVYADHLRNVIGRKAWHIGPMFLRSREKEEKARRGKDDNEYECLKWLDTKQANSVVYVCFGTTTKLPNSQLMDIAIGLEASGQQFIWVVGKNKEREEEEEDEWLPDGFEKRMEGKGLIIRGWAPQVLILEHEAIGAFVTHCGWNSTLESVVAGVPMVTWPLAAEQFFNEKLVIEVLKIGVPVGAKKWVRLEGDSITWDAVEKAVKRIMTGEEGIEIRNRAKVLSQLARRAMEEGGSSCSDLNALIAELGSLSR</sequence>
<dbReference type="FunFam" id="3.40.50.2000:FF:000071">
    <property type="entry name" value="Glycosyltransferase"/>
    <property type="match status" value="1"/>
</dbReference>
<dbReference type="EMBL" id="QJKJ01008561">
    <property type="protein sequence ID" value="RDX79369.1"/>
    <property type="molecule type" value="Genomic_DNA"/>
</dbReference>
<keyword evidence="7" id="KW-1185">Reference proteome</keyword>
<dbReference type="AlphaFoldDB" id="A0A371FM28"/>
<feature type="non-terminal residue" evidence="6">
    <location>
        <position position="1"/>
    </location>
</feature>
<dbReference type="InterPro" id="IPR002213">
    <property type="entry name" value="UDP_glucos_trans"/>
</dbReference>
<dbReference type="SUPFAM" id="SSF53756">
    <property type="entry name" value="UDP-Glycosyltransferase/glycogen phosphorylase"/>
    <property type="match status" value="1"/>
</dbReference>
<dbReference type="OrthoDB" id="5835829at2759"/>
<dbReference type="GO" id="GO:0035251">
    <property type="term" value="F:UDP-glucosyltransferase activity"/>
    <property type="evidence" value="ECO:0007669"/>
    <property type="project" value="UniProtKB-ARBA"/>
</dbReference>
<evidence type="ECO:0000256" key="1">
    <source>
        <dbReference type="ARBA" id="ARBA00009995"/>
    </source>
</evidence>
<dbReference type="EC" id="2.4.1.-" evidence="5"/>
<name>A0A371FM28_MUCPR</name>
<comment type="caution">
    <text evidence="6">The sequence shown here is derived from an EMBL/GenBank/DDBJ whole genome shotgun (WGS) entry which is preliminary data.</text>
</comment>
<evidence type="ECO:0000256" key="4">
    <source>
        <dbReference type="RuleBase" id="RU003718"/>
    </source>
</evidence>
<comment type="similarity">
    <text evidence="1 4">Belongs to the UDP-glycosyltransferase family.</text>
</comment>